<evidence type="ECO:0000313" key="3">
    <source>
        <dbReference type="Proteomes" id="UP000683360"/>
    </source>
</evidence>
<protein>
    <submittedName>
        <fullName evidence="2">Uncharacterized protein</fullName>
    </submittedName>
</protein>
<organism evidence="2 3">
    <name type="scientific">Mytilus edulis</name>
    <name type="common">Blue mussel</name>
    <dbReference type="NCBI Taxonomy" id="6550"/>
    <lineage>
        <taxon>Eukaryota</taxon>
        <taxon>Metazoa</taxon>
        <taxon>Spiralia</taxon>
        <taxon>Lophotrochozoa</taxon>
        <taxon>Mollusca</taxon>
        <taxon>Bivalvia</taxon>
        <taxon>Autobranchia</taxon>
        <taxon>Pteriomorphia</taxon>
        <taxon>Mytilida</taxon>
        <taxon>Mytiloidea</taxon>
        <taxon>Mytilidae</taxon>
        <taxon>Mytilinae</taxon>
        <taxon>Mytilus</taxon>
    </lineage>
</organism>
<dbReference type="OrthoDB" id="6286668at2759"/>
<dbReference type="SUPFAM" id="SSF52540">
    <property type="entry name" value="P-loop containing nucleoside triphosphate hydrolases"/>
    <property type="match status" value="1"/>
</dbReference>
<feature type="compositionally biased region" description="Polar residues" evidence="1">
    <location>
        <begin position="235"/>
        <end position="245"/>
    </location>
</feature>
<proteinExistence type="predicted"/>
<comment type="caution">
    <text evidence="2">The sequence shown here is derived from an EMBL/GenBank/DDBJ whole genome shotgun (WGS) entry which is preliminary data.</text>
</comment>
<evidence type="ECO:0000313" key="2">
    <source>
        <dbReference type="EMBL" id="CAG2209732.1"/>
    </source>
</evidence>
<gene>
    <name evidence="2" type="ORF">MEDL_23847</name>
</gene>
<dbReference type="InterPro" id="IPR027417">
    <property type="entry name" value="P-loop_NTPase"/>
</dbReference>
<dbReference type="AlphaFoldDB" id="A0A8S3RNF7"/>
<dbReference type="Proteomes" id="UP000683360">
    <property type="component" value="Unassembled WGS sequence"/>
</dbReference>
<sequence length="630" mass="72807">MSARNTFTAWTISERNTYAEYTKCEKNTFAKCTMSERNTYAEYMIIKRNTYVDCTYGETPYHLAAKDRGDDDDFEKFMKKQVMDYLKTFMSKEDQEVTTRVLKDKGTTPVVEDFIKKKEQSVMLNRLLGQGTYDSFDMRCMVTGQFGVGKSTLVKLLIGDAIPDERLATDGISLLEGRCGLDIDTREWVLIDPETYNALDVVYNKVLMTSVAEDESKQDEIQEAGRTSGKHAGDVSQQSKASNVHPTKEQSKKKMKTKMTKDEIRKKMEEILRSGNYKIKVGRLIFWDFGGQYVYYTTHQTFMTFRALFLLVFDGSKGLHDQVLDVLCFPGQHMIPTPADKQFWPSNVTVQAIFKKMSESGSIQKGELYQIWEQEAFSKVLPYKKYIFDMLIHLDIVSEQRRYNTKTGRRQSGINFFVPCMVTARNTTKFMTEECTPKRAIGLAFTFKGAIIPPALPNRLFSACLNMWNVKTYKEQKGKGTTGEKKEIKLLFSGFLGLSYDKVHDVVVCVQANRIHLYIVHKTSNDLIVSDIATSIKESFYITLERIIEFYQSTVHARASSLNKPFQIEYSCSELECFITEEEALQRDEWVCEKHKLVHKRHHWNVWNQDQKAFALRKEKHEHNLAIQNV</sequence>
<reference evidence="2" key="1">
    <citation type="submission" date="2021-03" db="EMBL/GenBank/DDBJ databases">
        <authorList>
            <person name="Bekaert M."/>
        </authorList>
    </citation>
    <scope>NUCLEOTIDE SEQUENCE</scope>
</reference>
<feature type="region of interest" description="Disordered" evidence="1">
    <location>
        <begin position="217"/>
        <end position="260"/>
    </location>
</feature>
<dbReference type="EMBL" id="CAJPWZ010001209">
    <property type="protein sequence ID" value="CAG2209732.1"/>
    <property type="molecule type" value="Genomic_DNA"/>
</dbReference>
<keyword evidence="3" id="KW-1185">Reference proteome</keyword>
<evidence type="ECO:0000256" key="1">
    <source>
        <dbReference type="SAM" id="MobiDB-lite"/>
    </source>
</evidence>
<accession>A0A8S3RNF7</accession>
<dbReference type="Gene3D" id="3.40.50.300">
    <property type="entry name" value="P-loop containing nucleotide triphosphate hydrolases"/>
    <property type="match status" value="1"/>
</dbReference>
<name>A0A8S3RNF7_MYTED</name>